<keyword evidence="4" id="KW-1185">Reference proteome</keyword>
<comment type="similarity">
    <text evidence="1">Belongs to the DCC1 family.</text>
</comment>
<organism evidence="3 4">
    <name type="scientific">Stephania japonica</name>
    <dbReference type="NCBI Taxonomy" id="461633"/>
    <lineage>
        <taxon>Eukaryota</taxon>
        <taxon>Viridiplantae</taxon>
        <taxon>Streptophyta</taxon>
        <taxon>Embryophyta</taxon>
        <taxon>Tracheophyta</taxon>
        <taxon>Spermatophyta</taxon>
        <taxon>Magnoliopsida</taxon>
        <taxon>Ranunculales</taxon>
        <taxon>Menispermaceae</taxon>
        <taxon>Menispermoideae</taxon>
        <taxon>Cissampelideae</taxon>
        <taxon>Stephania</taxon>
    </lineage>
</organism>
<proteinExistence type="inferred from homology"/>
<dbReference type="PANTHER" id="PTHR13395:SF6">
    <property type="entry name" value="SISTER CHROMATID COHESION PROTEIN DCC1"/>
    <property type="match status" value="1"/>
</dbReference>
<dbReference type="GO" id="GO:0034088">
    <property type="term" value="P:maintenance of mitotic sister chromatid cohesion"/>
    <property type="evidence" value="ECO:0007669"/>
    <property type="project" value="TreeGrafter"/>
</dbReference>
<dbReference type="EMBL" id="JBBNAE010000002">
    <property type="protein sequence ID" value="KAK9145208.1"/>
    <property type="molecule type" value="Genomic_DNA"/>
</dbReference>
<dbReference type="AlphaFoldDB" id="A0AAP0PHK4"/>
<gene>
    <name evidence="3" type="ORF">Sjap_005111</name>
</gene>
<keyword evidence="2" id="KW-0235">DNA replication</keyword>
<dbReference type="GO" id="GO:0000785">
    <property type="term" value="C:chromatin"/>
    <property type="evidence" value="ECO:0007669"/>
    <property type="project" value="TreeGrafter"/>
</dbReference>
<evidence type="ECO:0008006" key="5">
    <source>
        <dbReference type="Google" id="ProtNLM"/>
    </source>
</evidence>
<accession>A0AAP0PHK4</accession>
<dbReference type="Proteomes" id="UP001417504">
    <property type="component" value="Unassembled WGS sequence"/>
</dbReference>
<evidence type="ECO:0000313" key="4">
    <source>
        <dbReference type="Proteomes" id="UP001417504"/>
    </source>
</evidence>
<reference evidence="3 4" key="1">
    <citation type="submission" date="2024-01" db="EMBL/GenBank/DDBJ databases">
        <title>Genome assemblies of Stephania.</title>
        <authorList>
            <person name="Yang L."/>
        </authorList>
    </citation>
    <scope>NUCLEOTIDE SEQUENCE [LARGE SCALE GENOMIC DNA]</scope>
    <source>
        <strain evidence="3">QJT</strain>
        <tissue evidence="3">Leaf</tissue>
    </source>
</reference>
<sequence>MGRGDGGDEMWRGGAEAVLNLQPSASISIAYDAVFDAHSDLLLLELDDKLLPQIMQNRVTIRGEPDEEAVLCTPSATYALKYVGTSNSAFLIPPSSGPSSDVSDSGPVKVASAIKLAPGVMELVEVAPRLHKLKELLAENPYRPEEDSMEELEENDGLRRLRWEDLVERVQASDEELKGALKDISAVEINGYWRIVDEKYMDMVLNMILHNLVLNEWSLDGFEEDQVLGIMGSDGFPLKIVLHCLEIYGRRVNLTDDELSGGRCLWRLDEKQVCVHFARVILRGGKMKMERFMDEWMDKIPAGMSADFEMLEGQVLVENIGMETWIWAFSVSSLPSTPAERFAALFQERQKWEWKDLQPYIRDLRVPGLSSESLLLKYTRRTQPTMDAEPVFSTR</sequence>
<protein>
    <recommendedName>
        <fullName evidence="5">Sister chromatid cohesion protein DCC1</fullName>
    </recommendedName>
</protein>
<dbReference type="InterPro" id="IPR019128">
    <property type="entry name" value="Dcc1"/>
</dbReference>
<evidence type="ECO:0000256" key="1">
    <source>
        <dbReference type="ARBA" id="ARBA00007017"/>
    </source>
</evidence>
<dbReference type="GO" id="GO:0000775">
    <property type="term" value="C:chromosome, centromeric region"/>
    <property type="evidence" value="ECO:0007669"/>
    <property type="project" value="TreeGrafter"/>
</dbReference>
<name>A0AAP0PHK4_9MAGN</name>
<dbReference type="GO" id="GO:0031390">
    <property type="term" value="C:Ctf18 RFC-like complex"/>
    <property type="evidence" value="ECO:0007669"/>
    <property type="project" value="InterPro"/>
</dbReference>
<dbReference type="PANTHER" id="PTHR13395">
    <property type="entry name" value="SISTER CHROMATID COHESION PROTEIN DCC1-RELATED"/>
    <property type="match status" value="1"/>
</dbReference>
<evidence type="ECO:0000256" key="2">
    <source>
        <dbReference type="ARBA" id="ARBA00022705"/>
    </source>
</evidence>
<dbReference type="GO" id="GO:0006260">
    <property type="term" value="P:DNA replication"/>
    <property type="evidence" value="ECO:0007669"/>
    <property type="project" value="UniProtKB-KW"/>
</dbReference>
<dbReference type="Pfam" id="PF09724">
    <property type="entry name" value="Dcc1"/>
    <property type="match status" value="1"/>
</dbReference>
<evidence type="ECO:0000313" key="3">
    <source>
        <dbReference type="EMBL" id="KAK9145208.1"/>
    </source>
</evidence>
<comment type="caution">
    <text evidence="3">The sequence shown here is derived from an EMBL/GenBank/DDBJ whole genome shotgun (WGS) entry which is preliminary data.</text>
</comment>